<dbReference type="InterPro" id="IPR023391">
    <property type="entry name" value="Prot_translocase_SecE_dom_sf"/>
</dbReference>
<evidence type="ECO:0000256" key="10">
    <source>
        <dbReference type="SAM" id="Phobius"/>
    </source>
</evidence>
<dbReference type="Proteomes" id="UP000770015">
    <property type="component" value="Unassembled WGS sequence"/>
</dbReference>
<accession>A0A9P8V6B6</accession>
<dbReference type="GO" id="GO:0005789">
    <property type="term" value="C:endoplasmic reticulum membrane"/>
    <property type="evidence" value="ECO:0007669"/>
    <property type="project" value="UniProtKB-SubCell"/>
</dbReference>
<evidence type="ECO:0000313" key="12">
    <source>
        <dbReference type="Proteomes" id="UP000770015"/>
    </source>
</evidence>
<feature type="transmembrane region" description="Helical" evidence="10">
    <location>
        <begin position="34"/>
        <end position="55"/>
    </location>
</feature>
<comment type="similarity">
    <text evidence="2">Belongs to the SecE/SEC61-gamma family.</text>
</comment>
<keyword evidence="5" id="KW-0256">Endoplasmic reticulum</keyword>
<evidence type="ECO:0000256" key="4">
    <source>
        <dbReference type="ARBA" id="ARBA00022692"/>
    </source>
</evidence>
<evidence type="ECO:0000256" key="7">
    <source>
        <dbReference type="ARBA" id="ARBA00022989"/>
    </source>
</evidence>
<sequence>MADSVQEILDVPREFVKDGTQFIKRCQKPDGPEFLKICQAVGMGFIVMGAVGYVIKLIHIPLNNVLVG</sequence>
<protein>
    <submittedName>
        <fullName evidence="11">Protein transporter Sec61 subunit gamma</fullName>
    </submittedName>
</protein>
<keyword evidence="9 10" id="KW-0472">Membrane</keyword>
<evidence type="ECO:0000256" key="5">
    <source>
        <dbReference type="ARBA" id="ARBA00022824"/>
    </source>
</evidence>
<reference evidence="11" key="1">
    <citation type="journal article" date="2021" name="Nat. Commun.">
        <title>Genetic determinants of endophytism in the Arabidopsis root mycobiome.</title>
        <authorList>
            <person name="Mesny F."/>
            <person name="Miyauchi S."/>
            <person name="Thiergart T."/>
            <person name="Pickel B."/>
            <person name="Atanasova L."/>
            <person name="Karlsson M."/>
            <person name="Huettel B."/>
            <person name="Barry K.W."/>
            <person name="Haridas S."/>
            <person name="Chen C."/>
            <person name="Bauer D."/>
            <person name="Andreopoulos W."/>
            <person name="Pangilinan J."/>
            <person name="LaButti K."/>
            <person name="Riley R."/>
            <person name="Lipzen A."/>
            <person name="Clum A."/>
            <person name="Drula E."/>
            <person name="Henrissat B."/>
            <person name="Kohler A."/>
            <person name="Grigoriev I.V."/>
            <person name="Martin F.M."/>
            <person name="Hacquard S."/>
        </authorList>
    </citation>
    <scope>NUCLEOTIDE SEQUENCE</scope>
    <source>
        <strain evidence="11">MPI-SDFR-AT-0117</strain>
    </source>
</reference>
<keyword evidence="7 10" id="KW-1133">Transmembrane helix</keyword>
<organism evidence="11 12">
    <name type="scientific">Plectosphaerella plurivora</name>
    <dbReference type="NCBI Taxonomy" id="936078"/>
    <lineage>
        <taxon>Eukaryota</taxon>
        <taxon>Fungi</taxon>
        <taxon>Dikarya</taxon>
        <taxon>Ascomycota</taxon>
        <taxon>Pezizomycotina</taxon>
        <taxon>Sordariomycetes</taxon>
        <taxon>Hypocreomycetidae</taxon>
        <taxon>Glomerellales</taxon>
        <taxon>Plectosphaerellaceae</taxon>
        <taxon>Plectosphaerella</taxon>
    </lineage>
</organism>
<evidence type="ECO:0000256" key="1">
    <source>
        <dbReference type="ARBA" id="ARBA00004389"/>
    </source>
</evidence>
<dbReference type="GO" id="GO:0006605">
    <property type="term" value="P:protein targeting"/>
    <property type="evidence" value="ECO:0007669"/>
    <property type="project" value="InterPro"/>
</dbReference>
<evidence type="ECO:0000256" key="9">
    <source>
        <dbReference type="ARBA" id="ARBA00023136"/>
    </source>
</evidence>
<dbReference type="AlphaFoldDB" id="A0A9P8V6B6"/>
<evidence type="ECO:0000256" key="3">
    <source>
        <dbReference type="ARBA" id="ARBA00022448"/>
    </source>
</evidence>
<evidence type="ECO:0000313" key="11">
    <source>
        <dbReference type="EMBL" id="KAH6676871.1"/>
    </source>
</evidence>
<dbReference type="SUPFAM" id="SSF103456">
    <property type="entry name" value="Preprotein translocase SecE subunit"/>
    <property type="match status" value="1"/>
</dbReference>
<dbReference type="OrthoDB" id="2401875at2759"/>
<comment type="subcellular location">
    <subcellularLocation>
        <location evidence="1">Endoplasmic reticulum membrane</location>
        <topology evidence="1">Single-pass membrane protein</topology>
    </subcellularLocation>
</comment>
<keyword evidence="12" id="KW-1185">Reference proteome</keyword>
<keyword evidence="4 10" id="KW-0812">Transmembrane</keyword>
<dbReference type="GO" id="GO:0008320">
    <property type="term" value="F:protein transmembrane transporter activity"/>
    <property type="evidence" value="ECO:0007669"/>
    <property type="project" value="InterPro"/>
</dbReference>
<gene>
    <name evidence="11" type="ORF">F5X68DRAFT_37334</name>
</gene>
<dbReference type="Pfam" id="PF00584">
    <property type="entry name" value="SecE"/>
    <property type="match status" value="1"/>
</dbReference>
<dbReference type="InterPro" id="IPR001901">
    <property type="entry name" value="Translocase_SecE/Sec61-g"/>
</dbReference>
<dbReference type="Gene3D" id="1.20.5.820">
    <property type="entry name" value="Preprotein translocase SecE subunit"/>
    <property type="match status" value="1"/>
</dbReference>
<name>A0A9P8V6B6_9PEZI</name>
<proteinExistence type="inferred from homology"/>
<keyword evidence="6" id="KW-0653">Protein transport</keyword>
<comment type="caution">
    <text evidence="11">The sequence shown here is derived from an EMBL/GenBank/DDBJ whole genome shotgun (WGS) entry which is preliminary data.</text>
</comment>
<evidence type="ECO:0000256" key="8">
    <source>
        <dbReference type="ARBA" id="ARBA00023010"/>
    </source>
</evidence>
<dbReference type="NCBIfam" id="TIGR00327">
    <property type="entry name" value="secE_euk_arch"/>
    <property type="match status" value="1"/>
</dbReference>
<evidence type="ECO:0000256" key="2">
    <source>
        <dbReference type="ARBA" id="ARBA00008274"/>
    </source>
</evidence>
<dbReference type="PANTHER" id="PTHR12309">
    <property type="entry name" value="SEC61 GAMMA SUBUNIT"/>
    <property type="match status" value="1"/>
</dbReference>
<dbReference type="GO" id="GO:0006886">
    <property type="term" value="P:intracellular protein transport"/>
    <property type="evidence" value="ECO:0007669"/>
    <property type="project" value="InterPro"/>
</dbReference>
<keyword evidence="8" id="KW-0811">Translocation</keyword>
<evidence type="ECO:0000256" key="6">
    <source>
        <dbReference type="ARBA" id="ARBA00022927"/>
    </source>
</evidence>
<dbReference type="EMBL" id="JAGSXJ010000023">
    <property type="protein sequence ID" value="KAH6676871.1"/>
    <property type="molecule type" value="Genomic_DNA"/>
</dbReference>
<keyword evidence="3" id="KW-0813">Transport</keyword>
<dbReference type="HAMAP" id="MF_00422">
    <property type="entry name" value="SecE"/>
    <property type="match status" value="1"/>
</dbReference>
<dbReference type="InterPro" id="IPR008158">
    <property type="entry name" value="Translocase_Sec61-g"/>
</dbReference>